<feature type="transmembrane region" description="Helical" evidence="10">
    <location>
        <begin position="757"/>
        <end position="779"/>
    </location>
</feature>
<dbReference type="PANTHER" id="PTHR10519">
    <property type="entry name" value="GABA-B RECEPTOR"/>
    <property type="match status" value="1"/>
</dbReference>
<evidence type="ECO:0000256" key="2">
    <source>
        <dbReference type="ARBA" id="ARBA00022692"/>
    </source>
</evidence>
<feature type="transmembrane region" description="Helical" evidence="10">
    <location>
        <begin position="636"/>
        <end position="657"/>
    </location>
</feature>
<comment type="subcellular location">
    <subcellularLocation>
        <location evidence="1">Membrane</location>
        <topology evidence="1">Multi-pass membrane protein</topology>
    </subcellularLocation>
</comment>
<feature type="transmembrane region" description="Helical" evidence="10">
    <location>
        <begin position="596"/>
        <end position="615"/>
    </location>
</feature>
<dbReference type="PROSITE" id="PS50259">
    <property type="entry name" value="G_PROTEIN_RECEP_F3_4"/>
    <property type="match status" value="1"/>
</dbReference>
<feature type="transmembrane region" description="Helical" evidence="10">
    <location>
        <begin position="555"/>
        <end position="576"/>
    </location>
</feature>
<evidence type="ECO:0000256" key="3">
    <source>
        <dbReference type="ARBA" id="ARBA00022989"/>
    </source>
</evidence>
<dbReference type="CDD" id="cd15047">
    <property type="entry name" value="7tmC_GABA-B-like"/>
    <property type="match status" value="1"/>
</dbReference>
<dbReference type="Pfam" id="PF00003">
    <property type="entry name" value="7tm_3"/>
    <property type="match status" value="1"/>
</dbReference>
<dbReference type="GO" id="GO:0004965">
    <property type="term" value="F:G protein-coupled GABA receptor activity"/>
    <property type="evidence" value="ECO:0007669"/>
    <property type="project" value="InterPro"/>
</dbReference>
<reference evidence="12" key="1">
    <citation type="submission" date="2021-01" db="EMBL/GenBank/DDBJ databases">
        <authorList>
            <person name="Corre E."/>
            <person name="Pelletier E."/>
            <person name="Niang G."/>
            <person name="Scheremetjew M."/>
            <person name="Finn R."/>
            <person name="Kale V."/>
            <person name="Holt S."/>
            <person name="Cochrane G."/>
            <person name="Meng A."/>
            <person name="Brown T."/>
            <person name="Cohen L."/>
        </authorList>
    </citation>
    <scope>NUCLEOTIDE SEQUENCE</scope>
    <source>
        <strain evidence="12">Isolate 1302-5</strain>
    </source>
</reference>
<evidence type="ECO:0000256" key="1">
    <source>
        <dbReference type="ARBA" id="ARBA00004141"/>
    </source>
</evidence>
<dbReference type="InterPro" id="IPR001828">
    <property type="entry name" value="ANF_lig-bd_rcpt"/>
</dbReference>
<keyword evidence="6" id="KW-0675">Receptor</keyword>
<dbReference type="Pfam" id="PF01094">
    <property type="entry name" value="ANF_receptor"/>
    <property type="match status" value="1"/>
</dbReference>
<dbReference type="Gene3D" id="3.40.50.2300">
    <property type="match status" value="2"/>
</dbReference>
<proteinExistence type="predicted"/>
<feature type="transmembrane region" description="Helical" evidence="10">
    <location>
        <begin position="727"/>
        <end position="751"/>
    </location>
</feature>
<organism evidence="12">
    <name type="scientific">Odontella aurita</name>
    <dbReference type="NCBI Taxonomy" id="265563"/>
    <lineage>
        <taxon>Eukaryota</taxon>
        <taxon>Sar</taxon>
        <taxon>Stramenopiles</taxon>
        <taxon>Ochrophyta</taxon>
        <taxon>Bacillariophyta</taxon>
        <taxon>Mediophyceae</taxon>
        <taxon>Biddulphiophycidae</taxon>
        <taxon>Eupodiscales</taxon>
        <taxon>Odontellaceae</taxon>
        <taxon>Odontella</taxon>
    </lineage>
</organism>
<dbReference type="PANTHER" id="PTHR10519:SF20">
    <property type="entry name" value="G-PROTEIN COUPLED RECEPTOR 156-RELATED"/>
    <property type="match status" value="1"/>
</dbReference>
<sequence>MIALEDGGGDDDSTKPININEVASALLALRHFNEGVGDVIPEIAQVSRWCDIKFTMEFFDTRQSPIAASRAYINDIHTKLVERKGPAANATSDAHPARRRPYPTALIGAPRSAVSAPLAILSGVHHLPQVSYASTSTVFNNKDQFPLFGRLIPSAYGDANAAVSYLSQRLGVTHLGVLFVRDQYGSTYAQMLQDAAKASPLPIKIGVLSSFAFDSSPRGISAAVKRLADSGLRYFFGVIFGVHASVVLSEAHRQGIVGPGYFWIFGDGMSGSITFDSKTESDVIRAVEGGALLTISRPSTRVGRSEYEEFARHWSRFISSKEGRAYIVSKLPWNKEKRDSGGSWGDLMGPSDRKLELLEELGPFELLEYDAVIALGMAACDAAKENVHFDGEAFYRSFLRTAFDGLYGSVIIDPKTGSRIYSSVPYSISNYVAGPPDENGVVSVKARATDVQEQGTPSVDSGAGEMRESSHPGSGDPTIGGEGVWWRSIEPFLFSGGSTEPPPVLPTLVATVDVVANSAKIFGYVLSSIGIALSAGCGLWTFFHRANVVVLSSQAFFLGMLCIGALLIVVAIIPMSMQEKISQRKGGEAACMLTPWLFSFGFIVGFSGLFSKTMLVNKMYRSRGQRRRVAVKARDVLKPFVFLFVANLTVLISWTIISPLTYRYVATTSVDKFDRPNKFYGTCTPSTPGSHNRIFAVLWGAINLCALLFANFEAYRGRYIVTEYGESFYIGISMAILLQAVIIGTPVILIVDDSPTATHVIQCCLLFILACALLLPIFVPKLIFLYRWRAHEKKLERKLILSLKKERQMDALAIGDCSASSWYLHRMEGSIPESVASDEGDIGLRIIATKNDMSMQRVSELARKEGGTQNKSCDEDLPIGSIHRRLSLEERVRIEKMYQRAPPKRRENDAT</sequence>
<dbReference type="PRINTS" id="PR00248">
    <property type="entry name" value="GPCRMGR"/>
</dbReference>
<keyword evidence="7" id="KW-0325">Glycoprotein</keyword>
<feature type="region of interest" description="Disordered" evidence="9">
    <location>
        <begin position="448"/>
        <end position="478"/>
    </location>
</feature>
<evidence type="ECO:0000256" key="6">
    <source>
        <dbReference type="ARBA" id="ARBA00023170"/>
    </source>
</evidence>
<dbReference type="AlphaFoldDB" id="A0A7S4K0L5"/>
<evidence type="ECO:0000256" key="8">
    <source>
        <dbReference type="ARBA" id="ARBA00023224"/>
    </source>
</evidence>
<evidence type="ECO:0000259" key="11">
    <source>
        <dbReference type="PROSITE" id="PS50259"/>
    </source>
</evidence>
<gene>
    <name evidence="12" type="ORF">OAUR00152_LOCUS36772</name>
</gene>
<evidence type="ECO:0000256" key="7">
    <source>
        <dbReference type="ARBA" id="ARBA00023180"/>
    </source>
</evidence>
<dbReference type="GO" id="GO:0038039">
    <property type="term" value="C:G protein-coupled receptor heterodimeric complex"/>
    <property type="evidence" value="ECO:0007669"/>
    <property type="project" value="TreeGrafter"/>
</dbReference>
<protein>
    <recommendedName>
        <fullName evidence="11">G-protein coupled receptors family 3 profile domain-containing protein</fullName>
    </recommendedName>
</protein>
<dbReference type="SUPFAM" id="SSF53822">
    <property type="entry name" value="Periplasmic binding protein-like I"/>
    <property type="match status" value="1"/>
</dbReference>
<accession>A0A7S4K0L5</accession>
<name>A0A7S4K0L5_9STRA</name>
<dbReference type="InterPro" id="IPR028082">
    <property type="entry name" value="Peripla_BP_I"/>
</dbReference>
<keyword evidence="5 10" id="KW-0472">Membrane</keyword>
<evidence type="ECO:0000256" key="10">
    <source>
        <dbReference type="SAM" id="Phobius"/>
    </source>
</evidence>
<keyword evidence="3 10" id="KW-1133">Transmembrane helix</keyword>
<keyword evidence="8" id="KW-0807">Transducer</keyword>
<evidence type="ECO:0000256" key="4">
    <source>
        <dbReference type="ARBA" id="ARBA00023040"/>
    </source>
</evidence>
<dbReference type="InterPro" id="IPR000337">
    <property type="entry name" value="GPCR_3"/>
</dbReference>
<feature type="transmembrane region" description="Helical" evidence="10">
    <location>
        <begin position="694"/>
        <end position="715"/>
    </location>
</feature>
<feature type="domain" description="G-protein coupled receptors family 3 profile" evidence="11">
    <location>
        <begin position="589"/>
        <end position="785"/>
    </location>
</feature>
<dbReference type="InterPro" id="IPR017978">
    <property type="entry name" value="GPCR_3_C"/>
</dbReference>
<keyword evidence="2 10" id="KW-0812">Transmembrane</keyword>
<evidence type="ECO:0000256" key="5">
    <source>
        <dbReference type="ARBA" id="ARBA00023136"/>
    </source>
</evidence>
<dbReference type="EMBL" id="HBKQ01053401">
    <property type="protein sequence ID" value="CAE2279440.1"/>
    <property type="molecule type" value="Transcribed_RNA"/>
</dbReference>
<evidence type="ECO:0000256" key="9">
    <source>
        <dbReference type="SAM" id="MobiDB-lite"/>
    </source>
</evidence>
<dbReference type="InterPro" id="IPR002455">
    <property type="entry name" value="GPCR3_GABA-B"/>
</dbReference>
<evidence type="ECO:0000313" key="12">
    <source>
        <dbReference type="EMBL" id="CAE2279440.1"/>
    </source>
</evidence>
<keyword evidence="4" id="KW-0297">G-protein coupled receptor</keyword>
<feature type="transmembrane region" description="Helical" evidence="10">
    <location>
        <begin position="521"/>
        <end position="543"/>
    </location>
</feature>